<dbReference type="Gene3D" id="3.60.130.10">
    <property type="entry name" value="Clavaminate synthase-like"/>
    <property type="match status" value="1"/>
</dbReference>
<accession>A0A1H0XAH1</accession>
<proteinExistence type="predicted"/>
<dbReference type="Pfam" id="PF02668">
    <property type="entry name" value="TauD"/>
    <property type="match status" value="1"/>
</dbReference>
<keyword evidence="2" id="KW-0560">Oxidoreductase</keyword>
<dbReference type="SUPFAM" id="SSF51197">
    <property type="entry name" value="Clavaminate synthase-like"/>
    <property type="match status" value="1"/>
</dbReference>
<dbReference type="GeneID" id="300933017"/>
<evidence type="ECO:0000313" key="6">
    <source>
        <dbReference type="Proteomes" id="UP000199460"/>
    </source>
</evidence>
<dbReference type="GO" id="GO:0016706">
    <property type="term" value="F:2-oxoglutarate-dependent dioxygenase activity"/>
    <property type="evidence" value="ECO:0007669"/>
    <property type="project" value="UniProtKB-ARBA"/>
</dbReference>
<keyword evidence="5" id="KW-0223">Dioxygenase</keyword>
<dbReference type="InterPro" id="IPR042098">
    <property type="entry name" value="TauD-like_sf"/>
</dbReference>
<dbReference type="OrthoDB" id="9769888at2"/>
<name>A0A1H0XAH1_9GAMM</name>
<dbReference type="EMBL" id="FNJJ01000011">
    <property type="protein sequence ID" value="SDP99839.1"/>
    <property type="molecule type" value="Genomic_DNA"/>
</dbReference>
<feature type="domain" description="TauD/TfdA-like" evidence="4">
    <location>
        <begin position="35"/>
        <end position="317"/>
    </location>
</feature>
<dbReference type="AlphaFoldDB" id="A0A1H0XAH1"/>
<dbReference type="Proteomes" id="UP000199460">
    <property type="component" value="Unassembled WGS sequence"/>
</dbReference>
<dbReference type="InterPro" id="IPR050411">
    <property type="entry name" value="AlphaKG_dependent_hydroxylases"/>
</dbReference>
<evidence type="ECO:0000256" key="2">
    <source>
        <dbReference type="ARBA" id="ARBA00023002"/>
    </source>
</evidence>
<comment type="cofactor">
    <cofactor evidence="1">
        <name>Fe(2+)</name>
        <dbReference type="ChEBI" id="CHEBI:29033"/>
    </cofactor>
</comment>
<protein>
    <submittedName>
        <fullName evidence="5">Taurine dioxygenase, alpha-ketoglutarate-dependent</fullName>
    </submittedName>
</protein>
<sequence>MNQVTDLAQAALSIAAGLPMRVSPLQAGQGLYEHLPTLQQLVAEHLEVCGGLLFSGFADVDVASFQQFAGAFGHPLLSYEFGSTPRSRVSAGGVYTSTEFPAHRPIPLHNEQAYTTEWPLRIWFYCAQAAEQGGETPIADSREVFRRIDPAIRERFAERGLLYVRNYGNGLDLPWQQVFNTEDRQVVEQYCRARRIDFEWLGDDELRTRQLCQGVAQHPRTGDWVWFNQAHLFHLSALDADTQEVLIDAVGLEGLPRNVYFGDGTPIEASLLDDVRGVLDACTIRFPWRDGDILMLDNMLTAHARDPFKGPRKVVVAMAEAYGQEGFQ</sequence>
<evidence type="ECO:0000313" key="5">
    <source>
        <dbReference type="EMBL" id="SDP99839.1"/>
    </source>
</evidence>
<evidence type="ECO:0000256" key="1">
    <source>
        <dbReference type="ARBA" id="ARBA00001954"/>
    </source>
</evidence>
<evidence type="ECO:0000259" key="4">
    <source>
        <dbReference type="Pfam" id="PF02668"/>
    </source>
</evidence>
<dbReference type="InterPro" id="IPR003819">
    <property type="entry name" value="TauD/TfdA-like"/>
</dbReference>
<dbReference type="RefSeq" id="WP_090432692.1">
    <property type="nucleotide sequence ID" value="NZ_CP040349.1"/>
</dbReference>
<organism evidence="5 6">
    <name type="scientific">Ectopseudomonas guguanensis</name>
    <dbReference type="NCBI Taxonomy" id="1198456"/>
    <lineage>
        <taxon>Bacteria</taxon>
        <taxon>Pseudomonadati</taxon>
        <taxon>Pseudomonadota</taxon>
        <taxon>Gammaproteobacteria</taxon>
        <taxon>Pseudomonadales</taxon>
        <taxon>Pseudomonadaceae</taxon>
        <taxon>Ectopseudomonas</taxon>
    </lineage>
</organism>
<dbReference type="GO" id="GO:0017000">
    <property type="term" value="P:antibiotic biosynthetic process"/>
    <property type="evidence" value="ECO:0007669"/>
    <property type="project" value="UniProtKB-KW"/>
</dbReference>
<gene>
    <name evidence="5" type="ORF">SAMN05216213_11194</name>
</gene>
<reference evidence="6" key="1">
    <citation type="submission" date="2016-10" db="EMBL/GenBank/DDBJ databases">
        <authorList>
            <person name="Varghese N."/>
            <person name="Submissions S."/>
        </authorList>
    </citation>
    <scope>NUCLEOTIDE SEQUENCE [LARGE SCALE GENOMIC DNA]</scope>
    <source>
        <strain evidence="6">JCM 18416</strain>
    </source>
</reference>
<dbReference type="PANTHER" id="PTHR10696:SF56">
    <property type="entry name" value="TAUD_TFDA-LIKE DOMAIN-CONTAINING PROTEIN"/>
    <property type="match status" value="1"/>
</dbReference>
<keyword evidence="3" id="KW-0045">Antibiotic biosynthesis</keyword>
<evidence type="ECO:0000256" key="3">
    <source>
        <dbReference type="ARBA" id="ARBA00023194"/>
    </source>
</evidence>
<dbReference type="PANTHER" id="PTHR10696">
    <property type="entry name" value="GAMMA-BUTYROBETAINE HYDROXYLASE-RELATED"/>
    <property type="match status" value="1"/>
</dbReference>
<keyword evidence="6" id="KW-1185">Reference proteome</keyword>